<name>A0A0F9P713_9ZZZZ</name>
<proteinExistence type="predicted"/>
<gene>
    <name evidence="1" type="ORF">LCGC14_0862240</name>
</gene>
<accession>A0A0F9P713</accession>
<reference evidence="1" key="1">
    <citation type="journal article" date="2015" name="Nature">
        <title>Complex archaea that bridge the gap between prokaryotes and eukaryotes.</title>
        <authorList>
            <person name="Spang A."/>
            <person name="Saw J.H."/>
            <person name="Jorgensen S.L."/>
            <person name="Zaremba-Niedzwiedzka K."/>
            <person name="Martijn J."/>
            <person name="Lind A.E."/>
            <person name="van Eijk R."/>
            <person name="Schleper C."/>
            <person name="Guy L."/>
            <person name="Ettema T.J."/>
        </authorList>
    </citation>
    <scope>NUCLEOTIDE SEQUENCE</scope>
</reference>
<sequence length="197" mass="24097">MYVIEPALCREQEIYLYCCGRLSRTFYGLHHLCEELSVDFIEKWVGEHYGEQIKIVTKRAHGLHWPKDRAKWEYQFPEEFYIEPAMYIVRTDEGEKLTSDFLKKACSLFYYNRRYARRDYYKPRMGRKTQWCYGNYRAPKITNEKRQAFCIKEDGEPPIRARRNITNLTDAWDDTSRHNDACWKTQYKKRKRQYRPK</sequence>
<protein>
    <submittedName>
        <fullName evidence="1">Uncharacterized protein</fullName>
    </submittedName>
</protein>
<dbReference type="EMBL" id="LAZR01002618">
    <property type="protein sequence ID" value="KKN27685.1"/>
    <property type="molecule type" value="Genomic_DNA"/>
</dbReference>
<comment type="caution">
    <text evidence="1">The sequence shown here is derived from an EMBL/GenBank/DDBJ whole genome shotgun (WGS) entry which is preliminary data.</text>
</comment>
<evidence type="ECO:0000313" key="1">
    <source>
        <dbReference type="EMBL" id="KKN27685.1"/>
    </source>
</evidence>
<organism evidence="1">
    <name type="scientific">marine sediment metagenome</name>
    <dbReference type="NCBI Taxonomy" id="412755"/>
    <lineage>
        <taxon>unclassified sequences</taxon>
        <taxon>metagenomes</taxon>
        <taxon>ecological metagenomes</taxon>
    </lineage>
</organism>
<dbReference type="AlphaFoldDB" id="A0A0F9P713"/>